<keyword evidence="1 2" id="KW-0238">DNA-binding</keyword>
<evidence type="ECO:0000256" key="2">
    <source>
        <dbReference type="PROSITE-ProRule" id="PRU00335"/>
    </source>
</evidence>
<protein>
    <submittedName>
        <fullName evidence="4">TetR/AcrR family transcriptional regulator</fullName>
    </submittedName>
</protein>
<evidence type="ECO:0000313" key="4">
    <source>
        <dbReference type="EMBL" id="RRG17590.1"/>
    </source>
</evidence>
<sequence length="200" mass="23135">MSGLMQTLVNDYFVIAIEQGACLMVSQTFEKLKAEKKDRLKRVLIDEFSNYTLDQAQVARIVKKAGISRGSFYTYFSNLYDAYHWTLSEILQNVHHVQNTDPLEGTIAFIENLPHNPYYDFLDKYFQINETLLRTHAPELSPRQAIPTLAPTATDQTVRNWLAMISTHSLIQERFAFPDHADDILQSLRQLSVWIHDQEA</sequence>
<dbReference type="Proteomes" id="UP000275836">
    <property type="component" value="Unassembled WGS sequence"/>
</dbReference>
<comment type="caution">
    <text evidence="4">The sequence shown here is derived from an EMBL/GenBank/DDBJ whole genome shotgun (WGS) entry which is preliminary data.</text>
</comment>
<feature type="DNA-binding region" description="H-T-H motif" evidence="2">
    <location>
        <begin position="57"/>
        <end position="76"/>
    </location>
</feature>
<dbReference type="InterPro" id="IPR009057">
    <property type="entry name" value="Homeodomain-like_sf"/>
</dbReference>
<feature type="domain" description="HTH tetR-type" evidence="3">
    <location>
        <begin position="34"/>
        <end position="94"/>
    </location>
</feature>
<dbReference type="OrthoDB" id="9812484at2"/>
<organism evidence="4 5">
    <name type="scientific">Weissella viridescens</name>
    <name type="common">Lactobacillus viridescens</name>
    <dbReference type="NCBI Taxonomy" id="1629"/>
    <lineage>
        <taxon>Bacteria</taxon>
        <taxon>Bacillati</taxon>
        <taxon>Bacillota</taxon>
        <taxon>Bacilli</taxon>
        <taxon>Lactobacillales</taxon>
        <taxon>Lactobacillaceae</taxon>
        <taxon>Weissella</taxon>
    </lineage>
</organism>
<dbReference type="GO" id="GO:0003677">
    <property type="term" value="F:DNA binding"/>
    <property type="evidence" value="ECO:0007669"/>
    <property type="project" value="UniProtKB-UniRule"/>
</dbReference>
<gene>
    <name evidence="4" type="ORF">D3P96_06455</name>
</gene>
<dbReference type="PROSITE" id="PS50977">
    <property type="entry name" value="HTH_TETR_2"/>
    <property type="match status" value="1"/>
</dbReference>
<dbReference type="EMBL" id="RHGY01000007">
    <property type="protein sequence ID" value="RRG17590.1"/>
    <property type="molecule type" value="Genomic_DNA"/>
</dbReference>
<proteinExistence type="predicted"/>
<dbReference type="Gene3D" id="1.10.357.10">
    <property type="entry name" value="Tetracycline Repressor, domain 2"/>
    <property type="match status" value="1"/>
</dbReference>
<evidence type="ECO:0000256" key="1">
    <source>
        <dbReference type="ARBA" id="ARBA00023125"/>
    </source>
</evidence>
<evidence type="ECO:0000259" key="3">
    <source>
        <dbReference type="PROSITE" id="PS50977"/>
    </source>
</evidence>
<name>A0A3P2RFK1_WEIVI</name>
<dbReference type="Pfam" id="PF00440">
    <property type="entry name" value="TetR_N"/>
    <property type="match status" value="1"/>
</dbReference>
<reference evidence="4 5" key="1">
    <citation type="submission" date="2018-10" db="EMBL/GenBank/DDBJ databases">
        <title>Draft genome sequence of Weissella viridescens UCO-SMC3.</title>
        <authorList>
            <person name="Garcia-Cancino A."/>
            <person name="Espinoza-Monje M."/>
            <person name="Albarracin L."/>
            <person name="Garcia-Castillo V."/>
            <person name="Campos-Martin J."/>
            <person name="Nakano Y."/>
            <person name="Guitierrez-Zamorano C."/>
            <person name="Ikeda-Ohtsubo W."/>
            <person name="Morita H."/>
            <person name="Kitazawa H."/>
            <person name="Villena J."/>
        </authorList>
    </citation>
    <scope>NUCLEOTIDE SEQUENCE [LARGE SCALE GENOMIC DNA]</scope>
    <source>
        <strain evidence="4 5">UCO-SMC3</strain>
    </source>
</reference>
<dbReference type="InterPro" id="IPR001647">
    <property type="entry name" value="HTH_TetR"/>
</dbReference>
<dbReference type="AlphaFoldDB" id="A0A3P2RFK1"/>
<evidence type="ECO:0000313" key="5">
    <source>
        <dbReference type="Proteomes" id="UP000275836"/>
    </source>
</evidence>
<accession>A0A3P2RFK1</accession>
<dbReference type="SUPFAM" id="SSF46689">
    <property type="entry name" value="Homeodomain-like"/>
    <property type="match status" value="1"/>
</dbReference>